<feature type="transmembrane region" description="Helical" evidence="1">
    <location>
        <begin position="32"/>
        <end position="54"/>
    </location>
</feature>
<dbReference type="STRING" id="100816.A0A175W9N4"/>
<organism evidence="2 3">
    <name type="scientific">Madurella mycetomatis</name>
    <dbReference type="NCBI Taxonomy" id="100816"/>
    <lineage>
        <taxon>Eukaryota</taxon>
        <taxon>Fungi</taxon>
        <taxon>Dikarya</taxon>
        <taxon>Ascomycota</taxon>
        <taxon>Pezizomycotina</taxon>
        <taxon>Sordariomycetes</taxon>
        <taxon>Sordariomycetidae</taxon>
        <taxon>Sordariales</taxon>
        <taxon>Sordariales incertae sedis</taxon>
        <taxon>Madurella</taxon>
    </lineage>
</organism>
<keyword evidence="1" id="KW-1133">Transmembrane helix</keyword>
<evidence type="ECO:0000313" key="2">
    <source>
        <dbReference type="EMBL" id="KXX80305.1"/>
    </source>
</evidence>
<gene>
    <name evidence="2" type="ORF">MMYC01_203358</name>
</gene>
<sequence length="626" mass="69036">MEFTRNTGFLRRGLLSRRRDEVSTKNSSARELWPLTTLWVLAAILSILYCVFIYKSLLSDNPQIGSLLPSASDTNLVVSIFSQVLGNMFEVLLMGAFDALRWQLASTYSGVSATTFFQLSSSTQWIPVLFLTLTKLSSDRAEFVYYFRETAGRTPVFAGTGIPLDETFLAIIPPSYLGVFFMSWIPTLLDVPKYAVPMPMAGCEANCSSVFLPGGIETVRKIAPFLNTTLMEGGTFLNSETIQIQNAPGVLLRFDDLTSSFDFDRTRECGTYGQHINDTLQICIKPVNGSLAVGWAACPTILYDASLCTSNTTWLHSSPLTTAVLMTRYKQYATTAYNGLDFTILDVVPTSAPIPEALNASTYLAIFSNLFQEPSLESNPNDVAVIKSVTYGVTWLIRLYVDVFPDDSHSPLSHLRNFLAIPHQFMVSCLQFANYSSPAGLGGMFSLPDDMQTVAVRGRSRTRFLAVGWVVWVYIASAAVMVVAVGAMILGMAIRKQGILASTGFVEIDLAARFQQFREDRSDYGDGLAAMRELGKAKELQAALTSSFGVARELRRRKIRVVSVGNSEVYHPDEPERPRNFAMFAFQEGARGGGRGESGVPSWPNMMIQTNTYETAVESPGIKPNW</sequence>
<feature type="transmembrane region" description="Helical" evidence="1">
    <location>
        <begin position="464"/>
        <end position="494"/>
    </location>
</feature>
<accession>A0A175W9N4</accession>
<dbReference type="EMBL" id="LCTW02000063">
    <property type="protein sequence ID" value="KXX80305.1"/>
    <property type="molecule type" value="Genomic_DNA"/>
</dbReference>
<dbReference type="AlphaFoldDB" id="A0A175W9N4"/>
<keyword evidence="1" id="KW-0472">Membrane</keyword>
<dbReference type="VEuPathDB" id="FungiDB:MMYC01_203358"/>
<comment type="caution">
    <text evidence="2">The sequence shown here is derived from an EMBL/GenBank/DDBJ whole genome shotgun (WGS) entry which is preliminary data.</text>
</comment>
<keyword evidence="3" id="KW-1185">Reference proteome</keyword>
<evidence type="ECO:0000256" key="1">
    <source>
        <dbReference type="SAM" id="Phobius"/>
    </source>
</evidence>
<dbReference type="OrthoDB" id="5139479at2759"/>
<evidence type="ECO:0000313" key="3">
    <source>
        <dbReference type="Proteomes" id="UP000078237"/>
    </source>
</evidence>
<feature type="transmembrane region" description="Helical" evidence="1">
    <location>
        <begin position="74"/>
        <end position="97"/>
    </location>
</feature>
<keyword evidence="1" id="KW-0812">Transmembrane</keyword>
<name>A0A175W9N4_9PEZI</name>
<reference evidence="2 3" key="1">
    <citation type="journal article" date="2016" name="Genome Announc.">
        <title>Genome Sequence of Madurella mycetomatis mm55, Isolated from a Human Mycetoma Case in Sudan.</title>
        <authorList>
            <person name="Smit S."/>
            <person name="Derks M.F."/>
            <person name="Bervoets S."/>
            <person name="Fahal A."/>
            <person name="van Leeuwen W."/>
            <person name="van Belkum A."/>
            <person name="van de Sande W.W."/>
        </authorList>
    </citation>
    <scope>NUCLEOTIDE SEQUENCE [LARGE SCALE GENOMIC DNA]</scope>
    <source>
        <strain evidence="3">mm55</strain>
    </source>
</reference>
<proteinExistence type="predicted"/>
<dbReference type="Proteomes" id="UP000078237">
    <property type="component" value="Unassembled WGS sequence"/>
</dbReference>
<protein>
    <submittedName>
        <fullName evidence="2">Uncharacterized protein</fullName>
    </submittedName>
</protein>